<dbReference type="Proteomes" id="UP000001096">
    <property type="component" value="Unassembled WGS sequence"/>
</dbReference>
<evidence type="ECO:0000313" key="5">
    <source>
        <dbReference type="Proteomes" id="UP000001096"/>
    </source>
</evidence>
<sequence length="131" mass="13915">MRTRLARLITAILIVMLCVTIRSGTSEAANLGEACGGAANITCNSALWCQREGGQCKAADAPGTCDKAPAFCMQIHRPVCGCNGKTYANDCERQKAKVQLDHTGACPKPPKENEPKAVKPKSKTPKSGKQQ</sequence>
<feature type="region of interest" description="Disordered" evidence="1">
    <location>
        <begin position="102"/>
        <end position="131"/>
    </location>
</feature>
<organism evidence="4 5">
    <name type="scientific">Afipia broomeae ATCC 49717</name>
    <dbReference type="NCBI Taxonomy" id="883078"/>
    <lineage>
        <taxon>Bacteria</taxon>
        <taxon>Pseudomonadati</taxon>
        <taxon>Pseudomonadota</taxon>
        <taxon>Alphaproteobacteria</taxon>
        <taxon>Hyphomicrobiales</taxon>
        <taxon>Nitrobacteraceae</taxon>
        <taxon>Afipia</taxon>
    </lineage>
</organism>
<keyword evidence="5" id="KW-1185">Reference proteome</keyword>
<dbReference type="PATRIC" id="fig|883078.3.peg.4836"/>
<gene>
    <name evidence="4" type="ORF">HMPREF9695_04682</name>
</gene>
<accession>K8NWU0</accession>
<proteinExistence type="predicted"/>
<dbReference type="SMART" id="SM00280">
    <property type="entry name" value="KAZAL"/>
    <property type="match status" value="1"/>
</dbReference>
<dbReference type="RefSeq" id="WP_006023385.1">
    <property type="nucleotide sequence ID" value="NZ_KB375284.1"/>
</dbReference>
<dbReference type="Pfam" id="PF00050">
    <property type="entry name" value="Kazal_1"/>
    <property type="match status" value="1"/>
</dbReference>
<dbReference type="HOGENOM" id="CLU_155922_1_0_5"/>
<protein>
    <recommendedName>
        <fullName evidence="3">Kazal-like domain-containing protein</fullName>
    </recommendedName>
</protein>
<dbReference type="InterPro" id="IPR002350">
    <property type="entry name" value="Kazal_dom"/>
</dbReference>
<dbReference type="Gene3D" id="3.30.60.30">
    <property type="match status" value="1"/>
</dbReference>
<evidence type="ECO:0000313" key="4">
    <source>
        <dbReference type="EMBL" id="EKS34772.1"/>
    </source>
</evidence>
<dbReference type="EMBL" id="AGWX01000005">
    <property type="protein sequence ID" value="EKS34772.1"/>
    <property type="molecule type" value="Genomic_DNA"/>
</dbReference>
<dbReference type="AlphaFoldDB" id="K8NWU0"/>
<dbReference type="eggNOG" id="ENOG50313EP">
    <property type="taxonomic scope" value="Bacteria"/>
</dbReference>
<comment type="caution">
    <text evidence="4">The sequence shown here is derived from an EMBL/GenBank/DDBJ whole genome shotgun (WGS) entry which is preliminary data.</text>
</comment>
<feature type="signal peptide" evidence="2">
    <location>
        <begin position="1"/>
        <end position="28"/>
    </location>
</feature>
<evidence type="ECO:0000256" key="2">
    <source>
        <dbReference type="SAM" id="SignalP"/>
    </source>
</evidence>
<evidence type="ECO:0000259" key="3">
    <source>
        <dbReference type="PROSITE" id="PS51465"/>
    </source>
</evidence>
<keyword evidence="2" id="KW-0732">Signal</keyword>
<feature type="compositionally biased region" description="Basic residues" evidence="1">
    <location>
        <begin position="118"/>
        <end position="131"/>
    </location>
</feature>
<feature type="chain" id="PRO_5003919287" description="Kazal-like domain-containing protein" evidence="2">
    <location>
        <begin position="29"/>
        <end position="131"/>
    </location>
</feature>
<dbReference type="SUPFAM" id="SSF100895">
    <property type="entry name" value="Kazal-type serine protease inhibitors"/>
    <property type="match status" value="1"/>
</dbReference>
<dbReference type="PROSITE" id="PS51465">
    <property type="entry name" value="KAZAL_2"/>
    <property type="match status" value="1"/>
</dbReference>
<evidence type="ECO:0000256" key="1">
    <source>
        <dbReference type="SAM" id="MobiDB-lite"/>
    </source>
</evidence>
<feature type="domain" description="Kazal-like" evidence="3">
    <location>
        <begin position="59"/>
        <end position="108"/>
    </location>
</feature>
<dbReference type="InterPro" id="IPR036058">
    <property type="entry name" value="Kazal_dom_sf"/>
</dbReference>
<dbReference type="CDD" id="cd00104">
    <property type="entry name" value="KAZAL_FS"/>
    <property type="match status" value="1"/>
</dbReference>
<reference evidence="4 5" key="1">
    <citation type="submission" date="2012-04" db="EMBL/GenBank/DDBJ databases">
        <title>The Genome Sequence of Afipia broomeae ATCC 49717.</title>
        <authorList>
            <consortium name="The Broad Institute Genome Sequencing Platform"/>
            <person name="Earl A."/>
            <person name="Ward D."/>
            <person name="Feldgarden M."/>
            <person name="Gevers D."/>
            <person name="Huys G."/>
            <person name="Walker B."/>
            <person name="Young S.K."/>
            <person name="Zeng Q."/>
            <person name="Gargeya S."/>
            <person name="Fitzgerald M."/>
            <person name="Haas B."/>
            <person name="Abouelleil A."/>
            <person name="Alvarado L."/>
            <person name="Arachchi H.M."/>
            <person name="Berlin A."/>
            <person name="Chapman S.B."/>
            <person name="Goldberg J."/>
            <person name="Griggs A."/>
            <person name="Gujja S."/>
            <person name="Hansen M."/>
            <person name="Howarth C."/>
            <person name="Imamovic A."/>
            <person name="Larimer J."/>
            <person name="McCowen C."/>
            <person name="Montmayeur A."/>
            <person name="Murphy C."/>
            <person name="Neiman D."/>
            <person name="Pearson M."/>
            <person name="Priest M."/>
            <person name="Roberts A."/>
            <person name="Saif S."/>
            <person name="Shea T."/>
            <person name="Sisk P."/>
            <person name="Sykes S."/>
            <person name="Wortman J."/>
            <person name="Nusbaum C."/>
            <person name="Birren B."/>
        </authorList>
    </citation>
    <scope>NUCLEOTIDE SEQUENCE [LARGE SCALE GENOMIC DNA]</scope>
    <source>
        <strain evidence="4 5">ATCC 49717</strain>
    </source>
</reference>
<name>K8NWU0_9BRAD</name>